<dbReference type="VEuPathDB" id="FungiDB:MELLADRAFT_61787"/>
<reference evidence="2" key="1">
    <citation type="journal article" date="2011" name="Proc. Natl. Acad. Sci. U.S.A.">
        <title>Obligate biotrophy features unraveled by the genomic analysis of rust fungi.</title>
        <authorList>
            <person name="Duplessis S."/>
            <person name="Cuomo C.A."/>
            <person name="Lin Y.-C."/>
            <person name="Aerts A."/>
            <person name="Tisserant E."/>
            <person name="Veneault-Fourrey C."/>
            <person name="Joly D.L."/>
            <person name="Hacquard S."/>
            <person name="Amselem J."/>
            <person name="Cantarel B.L."/>
            <person name="Chiu R."/>
            <person name="Coutinho P.M."/>
            <person name="Feau N."/>
            <person name="Field M."/>
            <person name="Frey P."/>
            <person name="Gelhaye E."/>
            <person name="Goldberg J."/>
            <person name="Grabherr M.G."/>
            <person name="Kodira C.D."/>
            <person name="Kohler A."/>
            <person name="Kuees U."/>
            <person name="Lindquist E.A."/>
            <person name="Lucas S.M."/>
            <person name="Mago R."/>
            <person name="Mauceli E."/>
            <person name="Morin E."/>
            <person name="Murat C."/>
            <person name="Pangilinan J.L."/>
            <person name="Park R."/>
            <person name="Pearson M."/>
            <person name="Quesneville H."/>
            <person name="Rouhier N."/>
            <person name="Sakthikumar S."/>
            <person name="Salamov A.A."/>
            <person name="Schmutz J."/>
            <person name="Selles B."/>
            <person name="Shapiro H."/>
            <person name="Tanguay P."/>
            <person name="Tuskan G.A."/>
            <person name="Henrissat B."/>
            <person name="Van de Peer Y."/>
            <person name="Rouze P."/>
            <person name="Ellis J.G."/>
            <person name="Dodds P.N."/>
            <person name="Schein J.E."/>
            <person name="Zhong S."/>
            <person name="Hamelin R.C."/>
            <person name="Grigoriev I.V."/>
            <person name="Szabo L.J."/>
            <person name="Martin F."/>
        </authorList>
    </citation>
    <scope>NUCLEOTIDE SEQUENCE [LARGE SCALE GENOMIC DNA]</scope>
    <source>
        <strain evidence="2">98AG31 / pathotype 3-4-7</strain>
    </source>
</reference>
<sequence length="175" mass="20521">MCRPNPAVYFLVMVINCHGYVHVEKAAIKSYNYMNQINKIYYYQSSLVDLEELQDSFSYLRTILGDLEKKVDQGMLQIREQQDEHGWEINRHSNLVTHALKDFHMLEDKVEDLEVDQINLQHQLDCAHTRLMGHKRVLKKFIEGSGSIDLQAEIDSDPDLYDYKQPRTDQNTSSE</sequence>
<dbReference type="AlphaFoldDB" id="F4RGG6"/>
<evidence type="ECO:0000313" key="1">
    <source>
        <dbReference type="EMBL" id="EGG08504.1"/>
    </source>
</evidence>
<evidence type="ECO:0000313" key="2">
    <source>
        <dbReference type="Proteomes" id="UP000001072"/>
    </source>
</evidence>
<organism evidence="2">
    <name type="scientific">Melampsora larici-populina (strain 98AG31 / pathotype 3-4-7)</name>
    <name type="common">Poplar leaf rust fungus</name>
    <dbReference type="NCBI Taxonomy" id="747676"/>
    <lineage>
        <taxon>Eukaryota</taxon>
        <taxon>Fungi</taxon>
        <taxon>Dikarya</taxon>
        <taxon>Basidiomycota</taxon>
        <taxon>Pucciniomycotina</taxon>
        <taxon>Pucciniomycetes</taxon>
        <taxon>Pucciniales</taxon>
        <taxon>Melampsoraceae</taxon>
        <taxon>Melampsora</taxon>
    </lineage>
</organism>
<name>F4RGG6_MELLP</name>
<accession>F4RGG6</accession>
<gene>
    <name evidence="1" type="ORF">MELLADRAFT_61787</name>
</gene>
<dbReference type="KEGG" id="mlr:MELLADRAFT_61787"/>
<dbReference type="RefSeq" id="XP_007408090.1">
    <property type="nucleotide sequence ID" value="XM_007408028.1"/>
</dbReference>
<proteinExistence type="predicted"/>
<dbReference type="GeneID" id="18929794"/>
<dbReference type="InParanoid" id="F4RGG6"/>
<keyword evidence="2" id="KW-1185">Reference proteome</keyword>
<dbReference type="Proteomes" id="UP000001072">
    <property type="component" value="Unassembled WGS sequence"/>
</dbReference>
<protein>
    <submittedName>
        <fullName evidence="1">Uncharacterized protein</fullName>
    </submittedName>
</protein>
<dbReference type="EMBL" id="GL883100">
    <property type="protein sequence ID" value="EGG08504.1"/>
    <property type="molecule type" value="Genomic_DNA"/>
</dbReference>
<dbReference type="HOGENOM" id="CLU_1532926_0_0_1"/>